<name>A0A060HIE3_9ARCH</name>
<dbReference type="InterPro" id="IPR036249">
    <property type="entry name" value="Thioredoxin-like_sf"/>
</dbReference>
<organism evidence="8 9">
    <name type="scientific">Nitrososphaera viennensis EN76</name>
    <dbReference type="NCBI Taxonomy" id="926571"/>
    <lineage>
        <taxon>Archaea</taxon>
        <taxon>Nitrososphaerota</taxon>
        <taxon>Nitrososphaeria</taxon>
        <taxon>Nitrososphaerales</taxon>
        <taxon>Nitrososphaeraceae</taxon>
        <taxon>Nitrososphaera</taxon>
    </lineage>
</organism>
<dbReference type="PROSITE" id="PS51352">
    <property type="entry name" value="THIOREDOXIN_2"/>
    <property type="match status" value="1"/>
</dbReference>
<dbReference type="SUPFAM" id="SSF52833">
    <property type="entry name" value="Thioredoxin-like"/>
    <property type="match status" value="1"/>
</dbReference>
<dbReference type="GeneID" id="74946334"/>
<protein>
    <recommendedName>
        <fullName evidence="7">Thioredoxin domain-containing protein</fullName>
    </recommendedName>
</protein>
<reference evidence="8 9" key="1">
    <citation type="journal article" date="2014" name="Int. J. Syst. Evol. Microbiol.">
        <title>Nitrososphaera viennensis gen. nov., sp. nov., an aerobic and mesophilic, ammonia-oxidizing archaeon from soil and a member of the archaeal phylum Thaumarchaeota.</title>
        <authorList>
            <person name="Stieglmeier M."/>
            <person name="Klingl A."/>
            <person name="Alves R.J."/>
            <person name="Rittmann S.K."/>
            <person name="Melcher M."/>
            <person name="Leisch N."/>
            <person name="Schleper C."/>
        </authorList>
    </citation>
    <scope>NUCLEOTIDE SEQUENCE [LARGE SCALE GENOMIC DNA]</scope>
    <source>
        <strain evidence="8">EN76</strain>
    </source>
</reference>
<dbReference type="KEGG" id="nvn:NVIE_010760"/>
<comment type="similarity">
    <text evidence="1">Belongs to the thioredoxin family. DsbA subfamily.</text>
</comment>
<keyword evidence="4" id="KW-0560">Oxidoreductase</keyword>
<dbReference type="Proteomes" id="UP000027093">
    <property type="component" value="Chromosome"/>
</dbReference>
<evidence type="ECO:0000256" key="6">
    <source>
        <dbReference type="ARBA" id="ARBA00023284"/>
    </source>
</evidence>
<dbReference type="PANTHER" id="PTHR13887:SF14">
    <property type="entry name" value="DISULFIDE BOND FORMATION PROTEIN D"/>
    <property type="match status" value="1"/>
</dbReference>
<comment type="similarity">
    <text evidence="2">Belongs to the glutaredoxin family.</text>
</comment>
<dbReference type="InterPro" id="IPR012336">
    <property type="entry name" value="Thioredoxin-like_fold"/>
</dbReference>
<dbReference type="STRING" id="926571.NVIE_010760"/>
<dbReference type="OrthoDB" id="15256at2157"/>
<dbReference type="Pfam" id="PF13462">
    <property type="entry name" value="Thioredoxin_4"/>
    <property type="match status" value="1"/>
</dbReference>
<evidence type="ECO:0000259" key="7">
    <source>
        <dbReference type="PROSITE" id="PS51352"/>
    </source>
</evidence>
<dbReference type="HOGENOM" id="CLU_000288_47_1_2"/>
<feature type="domain" description="Thioredoxin" evidence="7">
    <location>
        <begin position="45"/>
        <end position="182"/>
    </location>
</feature>
<evidence type="ECO:0000256" key="3">
    <source>
        <dbReference type="ARBA" id="ARBA00022729"/>
    </source>
</evidence>
<evidence type="ECO:0000313" key="8">
    <source>
        <dbReference type="EMBL" id="AIC15303.1"/>
    </source>
</evidence>
<proteinExistence type="inferred from homology"/>
<evidence type="ECO:0000256" key="5">
    <source>
        <dbReference type="ARBA" id="ARBA00023157"/>
    </source>
</evidence>
<dbReference type="RefSeq" id="WP_075054339.1">
    <property type="nucleotide sequence ID" value="NZ_CP007536.1"/>
</dbReference>
<accession>A0A060HIE3</accession>
<dbReference type="PANTHER" id="PTHR13887">
    <property type="entry name" value="GLUTATHIONE S-TRANSFERASE KAPPA"/>
    <property type="match status" value="1"/>
</dbReference>
<dbReference type="Gene3D" id="3.40.30.10">
    <property type="entry name" value="Glutaredoxin"/>
    <property type="match status" value="1"/>
</dbReference>
<keyword evidence="5" id="KW-1015">Disulfide bond</keyword>
<evidence type="ECO:0000256" key="4">
    <source>
        <dbReference type="ARBA" id="ARBA00023002"/>
    </source>
</evidence>
<keyword evidence="9" id="KW-1185">Reference proteome</keyword>
<sequence length="237" mass="25978">MRKNNKNVLIAVIAAGLIVAAGAGAFFATTFAQKPQSDEEFVRMVFQKMQSPTIAAAPVLGNANAPVTIVEFGDYLCTFCHRFHEDTKDKLVADYVETGKARFVFKDFPINDHLDGGSSLGAQASYCAADQGKFWEFHDFMYNNWGGERAGWITKENMVDFAQKVGVSNVDQFKSCLDSGKYAGVVRDNYNLAKTVGLNATPSFVIIPANGQPEPIIGAQPYRVFQETLDKYTTTSG</sequence>
<dbReference type="GO" id="GO:0016491">
    <property type="term" value="F:oxidoreductase activity"/>
    <property type="evidence" value="ECO:0007669"/>
    <property type="project" value="UniProtKB-KW"/>
</dbReference>
<dbReference type="InterPro" id="IPR013766">
    <property type="entry name" value="Thioredoxin_domain"/>
</dbReference>
<dbReference type="EMBL" id="CP007536">
    <property type="protein sequence ID" value="AIC15303.1"/>
    <property type="molecule type" value="Genomic_DNA"/>
</dbReference>
<dbReference type="AlphaFoldDB" id="A0A060HIE3"/>
<evidence type="ECO:0000256" key="1">
    <source>
        <dbReference type="ARBA" id="ARBA00005791"/>
    </source>
</evidence>
<evidence type="ECO:0000256" key="2">
    <source>
        <dbReference type="ARBA" id="ARBA00007787"/>
    </source>
</evidence>
<keyword evidence="3" id="KW-0732">Signal</keyword>
<keyword evidence="6" id="KW-0676">Redox-active center</keyword>
<evidence type="ECO:0000313" key="9">
    <source>
        <dbReference type="Proteomes" id="UP000027093"/>
    </source>
</evidence>
<gene>
    <name evidence="8" type="ORF">NVIE_010760</name>
</gene>